<feature type="domain" description="BZIP" evidence="5">
    <location>
        <begin position="24"/>
        <end position="87"/>
    </location>
</feature>
<evidence type="ECO:0000256" key="1">
    <source>
        <dbReference type="ARBA" id="ARBA00004123"/>
    </source>
</evidence>
<dbReference type="CDD" id="cd14688">
    <property type="entry name" value="bZIP_YAP"/>
    <property type="match status" value="1"/>
</dbReference>
<name>A0AAD7QL01_9ASCO</name>
<accession>A0AAD7QL01</accession>
<evidence type="ECO:0000256" key="2">
    <source>
        <dbReference type="ARBA" id="ARBA00023242"/>
    </source>
</evidence>
<evidence type="ECO:0000259" key="5">
    <source>
        <dbReference type="PROSITE" id="PS50217"/>
    </source>
</evidence>
<dbReference type="GO" id="GO:0001228">
    <property type="term" value="F:DNA-binding transcription activator activity, RNA polymerase II-specific"/>
    <property type="evidence" value="ECO:0007669"/>
    <property type="project" value="TreeGrafter"/>
</dbReference>
<dbReference type="AlphaFoldDB" id="A0AAD7QL01"/>
<gene>
    <name evidence="6" type="ORF">POJ06DRAFT_262717</name>
</gene>
<evidence type="ECO:0000256" key="3">
    <source>
        <dbReference type="SAM" id="Coils"/>
    </source>
</evidence>
<dbReference type="PANTHER" id="PTHR40621">
    <property type="entry name" value="TRANSCRIPTION FACTOR KAPC-RELATED"/>
    <property type="match status" value="1"/>
</dbReference>
<feature type="region of interest" description="Disordered" evidence="4">
    <location>
        <begin position="133"/>
        <end position="203"/>
    </location>
</feature>
<reference evidence="6" key="1">
    <citation type="submission" date="2023-03" db="EMBL/GenBank/DDBJ databases">
        <title>Near-Complete genome sequence of Lipomyces tetrasporous NRRL Y-64009, an oleaginous yeast capable of growing on lignocellulosic hydrolysates.</title>
        <authorList>
            <consortium name="Lawrence Berkeley National Laboratory"/>
            <person name="Jagtap S.S."/>
            <person name="Liu J.-J."/>
            <person name="Walukiewicz H.E."/>
            <person name="Pangilinan J."/>
            <person name="Lipzen A."/>
            <person name="Ahrendt S."/>
            <person name="Koriabine M."/>
            <person name="Cobaugh K."/>
            <person name="Salamov A."/>
            <person name="Yoshinaga Y."/>
            <person name="Ng V."/>
            <person name="Daum C."/>
            <person name="Grigoriev I.V."/>
            <person name="Slininger P.J."/>
            <person name="Dien B.S."/>
            <person name="Jin Y.-S."/>
            <person name="Rao C.V."/>
        </authorList>
    </citation>
    <scope>NUCLEOTIDE SEQUENCE</scope>
    <source>
        <strain evidence="6">NRRL Y-64009</strain>
    </source>
</reference>
<keyword evidence="3" id="KW-0175">Coiled coil</keyword>
<dbReference type="SUPFAM" id="SSF57959">
    <property type="entry name" value="Leucine zipper domain"/>
    <property type="match status" value="1"/>
</dbReference>
<organism evidence="6 7">
    <name type="scientific">Lipomyces tetrasporus</name>
    <dbReference type="NCBI Taxonomy" id="54092"/>
    <lineage>
        <taxon>Eukaryota</taxon>
        <taxon>Fungi</taxon>
        <taxon>Dikarya</taxon>
        <taxon>Ascomycota</taxon>
        <taxon>Saccharomycotina</taxon>
        <taxon>Lipomycetes</taxon>
        <taxon>Lipomycetales</taxon>
        <taxon>Lipomycetaceae</taxon>
        <taxon>Lipomyces</taxon>
    </lineage>
</organism>
<dbReference type="EMBL" id="JARPMG010000012">
    <property type="protein sequence ID" value="KAJ8097183.1"/>
    <property type="molecule type" value="Genomic_DNA"/>
</dbReference>
<dbReference type="PANTHER" id="PTHR40621:SF6">
    <property type="entry name" value="AP-1-LIKE TRANSCRIPTION FACTOR YAP1-RELATED"/>
    <property type="match status" value="1"/>
</dbReference>
<comment type="subcellular location">
    <subcellularLocation>
        <location evidence="1">Nucleus</location>
    </subcellularLocation>
</comment>
<comment type="caution">
    <text evidence="6">The sequence shown here is derived from an EMBL/GenBank/DDBJ whole genome shotgun (WGS) entry which is preliminary data.</text>
</comment>
<dbReference type="InterPro" id="IPR046347">
    <property type="entry name" value="bZIP_sf"/>
</dbReference>
<evidence type="ECO:0000313" key="6">
    <source>
        <dbReference type="EMBL" id="KAJ8097183.1"/>
    </source>
</evidence>
<feature type="compositionally biased region" description="Low complexity" evidence="4">
    <location>
        <begin position="183"/>
        <end position="200"/>
    </location>
</feature>
<proteinExistence type="predicted"/>
<dbReference type="SMART" id="SM00338">
    <property type="entry name" value="BRLZ"/>
    <property type="match status" value="1"/>
</dbReference>
<evidence type="ECO:0000313" key="7">
    <source>
        <dbReference type="Proteomes" id="UP001217417"/>
    </source>
</evidence>
<dbReference type="InterPro" id="IPR004827">
    <property type="entry name" value="bZIP"/>
</dbReference>
<sequence>MKKFLFRPFRHPSKDAEDQQTVTQNAYLTRREQVRKAQRTHRERKQAYVKALETEVLQLRTNEANLLQKTKNLEAEIGRLKRIVTEHGIQLQSEVNSTMIYQARDHYDISSGISVVSIVKNHNTGQQLQVREGGSDLASGDEGNFLSSNSIGSPSSHSRVKVFGNEDGGAPSRDYPSSSPILSPTAVSVPSSSARSPNSVTDDDLTNIGMEFILTLESPCLPHHIPNNSKEPSPTGHALTATAALLFRGPAAQTAQPQPSTVWETPNTGLERLLALSTNLDLEDELTPVQAWNYVRQHPAFDGSDIDLLRRLTGKLLEHVKCHGFGGVIELTVFETTVFEVFGLRQIL</sequence>
<dbReference type="PROSITE" id="PS50217">
    <property type="entry name" value="BZIP"/>
    <property type="match status" value="1"/>
</dbReference>
<dbReference type="Pfam" id="PF00170">
    <property type="entry name" value="bZIP_1"/>
    <property type="match status" value="1"/>
</dbReference>
<dbReference type="Gene3D" id="1.20.5.170">
    <property type="match status" value="1"/>
</dbReference>
<dbReference type="InterPro" id="IPR050936">
    <property type="entry name" value="AP-1-like"/>
</dbReference>
<dbReference type="GO" id="GO:0000976">
    <property type="term" value="F:transcription cis-regulatory region binding"/>
    <property type="evidence" value="ECO:0007669"/>
    <property type="project" value="InterPro"/>
</dbReference>
<dbReference type="GeneID" id="80883956"/>
<keyword evidence="7" id="KW-1185">Reference proteome</keyword>
<evidence type="ECO:0000256" key="4">
    <source>
        <dbReference type="SAM" id="MobiDB-lite"/>
    </source>
</evidence>
<keyword evidence="2" id="KW-0539">Nucleus</keyword>
<dbReference type="Proteomes" id="UP001217417">
    <property type="component" value="Unassembled WGS sequence"/>
</dbReference>
<dbReference type="GO" id="GO:0090575">
    <property type="term" value="C:RNA polymerase II transcription regulator complex"/>
    <property type="evidence" value="ECO:0007669"/>
    <property type="project" value="TreeGrafter"/>
</dbReference>
<feature type="compositionally biased region" description="Low complexity" evidence="4">
    <location>
        <begin position="147"/>
        <end position="157"/>
    </location>
</feature>
<dbReference type="RefSeq" id="XP_056040633.1">
    <property type="nucleotide sequence ID" value="XM_056188790.1"/>
</dbReference>
<protein>
    <recommendedName>
        <fullName evidence="5">BZIP domain-containing protein</fullName>
    </recommendedName>
</protein>
<feature type="coiled-coil region" evidence="3">
    <location>
        <begin position="49"/>
        <end position="76"/>
    </location>
</feature>